<feature type="domain" description="G-patch" evidence="2">
    <location>
        <begin position="621"/>
        <end position="664"/>
    </location>
</feature>
<dbReference type="Proteomes" id="UP000222788">
    <property type="component" value="Unassembled WGS sequence"/>
</dbReference>
<dbReference type="PANTHER" id="PTHR14195">
    <property type="entry name" value="G PATCH DOMAIN CONTAINING PROTEIN 2"/>
    <property type="match status" value="1"/>
</dbReference>
<protein>
    <submittedName>
        <fullName evidence="4">Protein SQS1</fullName>
    </submittedName>
</protein>
<evidence type="ECO:0000313" key="4">
    <source>
        <dbReference type="EMBL" id="PHH49316.1"/>
    </source>
</evidence>
<feature type="region of interest" description="Disordered" evidence="1">
    <location>
        <begin position="365"/>
        <end position="416"/>
    </location>
</feature>
<feature type="region of interest" description="Disordered" evidence="1">
    <location>
        <begin position="307"/>
        <end position="327"/>
    </location>
</feature>
<dbReference type="SUPFAM" id="SSF82708">
    <property type="entry name" value="R3H domain"/>
    <property type="match status" value="1"/>
</dbReference>
<dbReference type="Pfam" id="PF01585">
    <property type="entry name" value="G-patch"/>
    <property type="match status" value="1"/>
</dbReference>
<evidence type="ECO:0000259" key="3">
    <source>
        <dbReference type="PROSITE" id="PS51061"/>
    </source>
</evidence>
<dbReference type="PROSITE" id="PS50174">
    <property type="entry name" value="G_PATCH"/>
    <property type="match status" value="1"/>
</dbReference>
<dbReference type="Pfam" id="PF01424">
    <property type="entry name" value="R3H"/>
    <property type="match status" value="1"/>
</dbReference>
<dbReference type="InterPro" id="IPR001374">
    <property type="entry name" value="R3H_dom"/>
</dbReference>
<dbReference type="Gene3D" id="3.30.1370.50">
    <property type="entry name" value="R3H-like domain"/>
    <property type="match status" value="1"/>
</dbReference>
<dbReference type="InterPro" id="IPR000467">
    <property type="entry name" value="G_patch_dom"/>
</dbReference>
<dbReference type="PROSITE" id="PS51061">
    <property type="entry name" value="R3H"/>
    <property type="match status" value="1"/>
</dbReference>
<feature type="compositionally biased region" description="Acidic residues" evidence="1">
    <location>
        <begin position="381"/>
        <end position="400"/>
    </location>
</feature>
<keyword evidence="5" id="KW-1185">Reference proteome</keyword>
<accession>A0A2C5WTT6</accession>
<feature type="region of interest" description="Disordered" evidence="1">
    <location>
        <begin position="1"/>
        <end position="26"/>
    </location>
</feature>
<comment type="caution">
    <text evidence="4">The sequence shown here is derived from an EMBL/GenBank/DDBJ whole genome shotgun (WGS) entry which is preliminary data.</text>
</comment>
<sequence length="664" mass="73707">MRKNDRRKRRQFLSNGADTSHSTKKCRQIHSDYRNYTLQDEAHNTSSHAWTAISLWKQPVKFVSVGYCQPLQDLIVLQKNSVSKIETPPKPTVSIASTAEEKAQVDCLLPTDSKEIKRPTSPAVSETSSIEVILFQGRKAAARRANSCNTSGAIANTSRVSTSALPATVEKITIPQQQSFGKSEKNDTLDLDDITKEIQAILDNNLNSINISDNDAAMVKPSHRRALRRESRNRKKQKKRSHGSSGSLSNPISVFSAGIEDDSDTFDSDLIIDDYMDNLAENGFEFEPTVWSHRDLGGEEGDIFINTEEESTKDPIDGESVNGSASKSNIFQSSAQNTVEIFTKLDSSPAADDLGFEIDEFGIDITSSDTEANDNDLNGNGDDEDEDENENKNDDDDEDKDDNKVNNPRGFDEITENDDFFNQDIISVFPNHITKRKGKGAINSMPFLDPSLDPDIEDLLIKSINSNRAKKTARKKQRELLRAQGQLGKSTSNDLSVKYPSGMQFEEITSELWEFLSSDNEQFTLLPMAPSFRKGIHDIAHRLGLVSKSTGKGNSRRPVLYKKGNPVYIRSRFDQIMLLTGKRHFKVKAASMKGAVFSGSSRQTRYQEGEIIGGSLPKLGNDNRGHTLLQKMGWSHGTALGTIENKGIMEPVMQKMKNTKAGLG</sequence>
<gene>
    <name evidence="4" type="primary">SQS1</name>
    <name evidence="4" type="ORF">CFIMG_007028RA</name>
</gene>
<feature type="domain" description="R3H" evidence="3">
    <location>
        <begin position="502"/>
        <end position="564"/>
    </location>
</feature>
<dbReference type="SMART" id="SM00393">
    <property type="entry name" value="R3H"/>
    <property type="match status" value="1"/>
</dbReference>
<evidence type="ECO:0000259" key="2">
    <source>
        <dbReference type="PROSITE" id="PS50174"/>
    </source>
</evidence>
<feature type="region of interest" description="Disordered" evidence="1">
    <location>
        <begin position="214"/>
        <end position="253"/>
    </location>
</feature>
<dbReference type="InterPro" id="IPR036867">
    <property type="entry name" value="R3H_dom_sf"/>
</dbReference>
<reference evidence="4 5" key="2">
    <citation type="journal article" date="2013" name="IMA Fungus">
        <title>IMA Genome-F 1: Ceratocystis fimbriata: Draft nuclear genome sequence for the plant pathogen, Ceratocystis fimbriata.</title>
        <authorList>
            <person name="Wilken P.M."/>
            <person name="Steenkamp E.T."/>
            <person name="Wingfield M.J."/>
            <person name="de Beer Z.W."/>
            <person name="Wingfield B.D."/>
        </authorList>
    </citation>
    <scope>NUCLEOTIDE SEQUENCE [LARGE SCALE GENOMIC DNA]</scope>
    <source>
        <strain evidence="4 5">CBS 114723</strain>
    </source>
</reference>
<organism evidence="4 5">
    <name type="scientific">Ceratocystis fimbriata CBS 114723</name>
    <dbReference type="NCBI Taxonomy" id="1035309"/>
    <lineage>
        <taxon>Eukaryota</taxon>
        <taxon>Fungi</taxon>
        <taxon>Dikarya</taxon>
        <taxon>Ascomycota</taxon>
        <taxon>Pezizomycotina</taxon>
        <taxon>Sordariomycetes</taxon>
        <taxon>Hypocreomycetidae</taxon>
        <taxon>Microascales</taxon>
        <taxon>Ceratocystidaceae</taxon>
        <taxon>Ceratocystis</taxon>
    </lineage>
</organism>
<name>A0A2C5WTT6_9PEZI</name>
<dbReference type="EMBL" id="APWK03000221">
    <property type="protein sequence ID" value="PHH49316.1"/>
    <property type="molecule type" value="Genomic_DNA"/>
</dbReference>
<proteinExistence type="predicted"/>
<evidence type="ECO:0000313" key="5">
    <source>
        <dbReference type="Proteomes" id="UP000222788"/>
    </source>
</evidence>
<dbReference type="AlphaFoldDB" id="A0A2C5WTT6"/>
<feature type="compositionally biased region" description="Basic residues" evidence="1">
    <location>
        <begin position="1"/>
        <end position="11"/>
    </location>
</feature>
<dbReference type="STRING" id="1035309.A0A2C5WTT6"/>
<feature type="compositionally biased region" description="Polar residues" evidence="1">
    <location>
        <begin position="243"/>
        <end position="253"/>
    </location>
</feature>
<evidence type="ECO:0000256" key="1">
    <source>
        <dbReference type="SAM" id="MobiDB-lite"/>
    </source>
</evidence>
<dbReference type="InterPro" id="IPR051189">
    <property type="entry name" value="Splicing_assoc_domain"/>
</dbReference>
<dbReference type="GO" id="GO:0003676">
    <property type="term" value="F:nucleic acid binding"/>
    <property type="evidence" value="ECO:0007669"/>
    <property type="project" value="UniProtKB-UniRule"/>
</dbReference>
<dbReference type="SMART" id="SM00443">
    <property type="entry name" value="G_patch"/>
    <property type="match status" value="1"/>
</dbReference>
<dbReference type="OrthoDB" id="21470at2759"/>
<reference evidence="4 5" key="1">
    <citation type="journal article" date="2013" name="Fungal Biol.">
        <title>Analysis of microsatellite markers in the genome of the plant pathogen Ceratocystis fimbriata.</title>
        <authorList>
            <person name="Simpson M.C."/>
            <person name="Wilken P.M."/>
            <person name="Coetzee M.P."/>
            <person name="Wingfield M.J."/>
            <person name="Wingfield B.D."/>
        </authorList>
    </citation>
    <scope>NUCLEOTIDE SEQUENCE [LARGE SCALE GENOMIC DNA]</scope>
    <source>
        <strain evidence="4 5">CBS 114723</strain>
    </source>
</reference>
<feature type="compositionally biased region" description="Basic residues" evidence="1">
    <location>
        <begin position="221"/>
        <end position="242"/>
    </location>
</feature>